<evidence type="ECO:0000313" key="1">
    <source>
        <dbReference type="EMBL" id="ETO20932.1"/>
    </source>
</evidence>
<comment type="caution">
    <text evidence="1">The sequence shown here is derived from an EMBL/GenBank/DDBJ whole genome shotgun (WGS) entry which is preliminary data.</text>
</comment>
<accession>X6N6L2</accession>
<proteinExistence type="predicted"/>
<protein>
    <submittedName>
        <fullName evidence="1">Uncharacterized protein</fullName>
    </submittedName>
</protein>
<reference evidence="1 2" key="1">
    <citation type="journal article" date="2013" name="Curr. Biol.">
        <title>The Genome of the Foraminiferan Reticulomyxa filosa.</title>
        <authorList>
            <person name="Glockner G."/>
            <person name="Hulsmann N."/>
            <person name="Schleicher M."/>
            <person name="Noegel A.A."/>
            <person name="Eichinger L."/>
            <person name="Gallinger C."/>
            <person name="Pawlowski J."/>
            <person name="Sierra R."/>
            <person name="Euteneuer U."/>
            <person name="Pillet L."/>
            <person name="Moustafa A."/>
            <person name="Platzer M."/>
            <person name="Groth M."/>
            <person name="Szafranski K."/>
            <person name="Schliwa M."/>
        </authorList>
    </citation>
    <scope>NUCLEOTIDE SEQUENCE [LARGE SCALE GENOMIC DNA]</scope>
</reference>
<keyword evidence="2" id="KW-1185">Reference proteome</keyword>
<gene>
    <name evidence="1" type="ORF">RFI_16273</name>
</gene>
<organism evidence="1 2">
    <name type="scientific">Reticulomyxa filosa</name>
    <dbReference type="NCBI Taxonomy" id="46433"/>
    <lineage>
        <taxon>Eukaryota</taxon>
        <taxon>Sar</taxon>
        <taxon>Rhizaria</taxon>
        <taxon>Retaria</taxon>
        <taxon>Foraminifera</taxon>
        <taxon>Monothalamids</taxon>
        <taxon>Reticulomyxidae</taxon>
        <taxon>Reticulomyxa</taxon>
    </lineage>
</organism>
<dbReference type="EMBL" id="ASPP01012095">
    <property type="protein sequence ID" value="ETO20932.1"/>
    <property type="molecule type" value="Genomic_DNA"/>
</dbReference>
<feature type="non-terminal residue" evidence="1">
    <location>
        <position position="1"/>
    </location>
</feature>
<name>X6N6L2_RETFI</name>
<dbReference type="Proteomes" id="UP000023152">
    <property type="component" value="Unassembled WGS sequence"/>
</dbReference>
<sequence>NVSKGPTDKKPRKDPDAKVVEAYKNLNSSNFDNNNFREEIKNKGATFLIYLYGPTAHILNEKLEEIKKTHGILNNPYVQQKRREYLEEMKNFKPKSKSSQYEHSGAHHWTLKDVQNQNQNVTKTLNPKPSLEIYVKKILKLFLILSCQKKRLSVEWDF</sequence>
<evidence type="ECO:0000313" key="2">
    <source>
        <dbReference type="Proteomes" id="UP000023152"/>
    </source>
</evidence>
<dbReference type="AlphaFoldDB" id="X6N6L2"/>